<dbReference type="AlphaFoldDB" id="A0A2J6N2X5"/>
<evidence type="ECO:0000256" key="1">
    <source>
        <dbReference type="SAM" id="Coils"/>
    </source>
</evidence>
<dbReference type="Proteomes" id="UP000652307">
    <property type="component" value="Unassembled WGS sequence"/>
</dbReference>
<protein>
    <submittedName>
        <fullName evidence="4">Acetyl-CoA carboxylase carboxyltransferase subunit alpha</fullName>
    </submittedName>
</protein>
<feature type="coiled-coil region" evidence="1">
    <location>
        <begin position="17"/>
        <end position="82"/>
    </location>
</feature>
<dbReference type="Proteomes" id="UP000237153">
    <property type="component" value="Unassembled WGS sequence"/>
</dbReference>
<proteinExistence type="predicted"/>
<sequence>MKAKKTLKDFLKGEKEEETHNDEIEEIIKRMDILEMKVSELEKKIEELREKINEIENVFGRSKEASGKIEQINMLLDKLRNKGYLKESEDLARVKDKDFVADRIKKLGAIEVIGTKDRYLIYPRKWKEFLEKLSSISDSDPSSAAEKIGDLKELFFELLKEGLIYFDAKNRKWKSIS</sequence>
<dbReference type="EMBL" id="JADEZV010000003">
    <property type="protein sequence ID" value="MBE9391427.1"/>
    <property type="molecule type" value="Genomic_DNA"/>
</dbReference>
<reference evidence="4 5" key="1">
    <citation type="submission" date="2018-01" db="EMBL/GenBank/DDBJ databases">
        <title>Metagenomic assembled genomes from two thermal pools in the Uzon Caldera, Kamchatka, Russia.</title>
        <authorList>
            <person name="Wilkins L."/>
            <person name="Ettinger C."/>
        </authorList>
    </citation>
    <scope>NUCLEOTIDE SEQUENCE [LARGE SCALE GENOMIC DNA]</scope>
    <source>
        <strain evidence="4">ZAV-06</strain>
    </source>
</reference>
<dbReference type="EMBL" id="PNIM01000009">
    <property type="protein sequence ID" value="PMB75649.1"/>
    <property type="molecule type" value="Genomic_DNA"/>
</dbReference>
<reference evidence="2" key="2">
    <citation type="journal article" date="2020" name="mSystems">
        <title>Genome- and Community-Level Interaction Insights into Carbon Utilization and Element Cycling Functions of Hydrothermarchaeota in Hydrothermal Sediment.</title>
        <authorList>
            <person name="Zhou Z."/>
            <person name="Liu Y."/>
            <person name="Xu W."/>
            <person name="Pan J."/>
            <person name="Luo Z.H."/>
            <person name="Li M."/>
        </authorList>
    </citation>
    <scope>NUCLEOTIDE SEQUENCE [LARGE SCALE GENOMIC DNA]</scope>
    <source>
        <strain evidence="2">SpSt-1261</strain>
    </source>
</reference>
<dbReference type="Proteomes" id="UP000886076">
    <property type="component" value="Unassembled WGS sequence"/>
</dbReference>
<dbReference type="GeneID" id="12450123"/>
<evidence type="ECO:0000313" key="5">
    <source>
        <dbReference type="Proteomes" id="UP000237153"/>
    </source>
</evidence>
<dbReference type="EMBL" id="DSFH01000043">
    <property type="protein sequence ID" value="HEW63984.1"/>
    <property type="molecule type" value="Genomic_DNA"/>
</dbReference>
<dbReference type="GO" id="GO:0016740">
    <property type="term" value="F:transferase activity"/>
    <property type="evidence" value="ECO:0007669"/>
    <property type="project" value="UniProtKB-KW"/>
</dbReference>
<dbReference type="RefSeq" id="WP_014558168.1">
    <property type="nucleotide sequence ID" value="NZ_JADEZV010000003.1"/>
</dbReference>
<accession>A0A2J6N2X5</accession>
<evidence type="ECO:0000313" key="2">
    <source>
        <dbReference type="EMBL" id="HEW63984.1"/>
    </source>
</evidence>
<comment type="caution">
    <text evidence="4">The sequence shown here is derived from an EMBL/GenBank/DDBJ whole genome shotgun (WGS) entry which is preliminary data.</text>
</comment>
<evidence type="ECO:0000313" key="3">
    <source>
        <dbReference type="EMBL" id="MBE9391427.1"/>
    </source>
</evidence>
<keyword evidence="4" id="KW-0808">Transferase</keyword>
<organism evidence="4 5">
    <name type="scientific">Fervidicoccus fontis</name>
    <dbReference type="NCBI Taxonomy" id="683846"/>
    <lineage>
        <taxon>Archaea</taxon>
        <taxon>Thermoproteota</taxon>
        <taxon>Thermoprotei</taxon>
        <taxon>Fervidicoccales</taxon>
        <taxon>Fervidicoccaceae</taxon>
        <taxon>Fervidicoccus</taxon>
    </lineage>
</organism>
<name>A0A2J6N2X5_9CREN</name>
<evidence type="ECO:0000313" key="4">
    <source>
        <dbReference type="EMBL" id="PMB75649.1"/>
    </source>
</evidence>
<reference evidence="3" key="3">
    <citation type="submission" date="2020-10" db="EMBL/GenBank/DDBJ databases">
        <title>Fervidococcus fontis strain 3639Fd - the first crenarchaeon capable of growth on lipids.</title>
        <authorList>
            <person name="Kochetkova T.V."/>
            <person name="Elcheninov A.G."/>
            <person name="Toschakov S.V."/>
            <person name="Kublanov I.V."/>
        </authorList>
    </citation>
    <scope>NUCLEOTIDE SEQUENCE</scope>
    <source>
        <strain evidence="3">3639Fd</strain>
    </source>
</reference>
<gene>
    <name evidence="4" type="ORF">C0188_02325</name>
    <name evidence="2" type="ORF">ENO39_02870</name>
    <name evidence="3" type="ORF">IOK49_04990</name>
</gene>
<keyword evidence="1" id="KW-0175">Coiled coil</keyword>